<accession>A0A5J4ZMY0</accession>
<feature type="region of interest" description="Disordered" evidence="1">
    <location>
        <begin position="1"/>
        <end position="48"/>
    </location>
</feature>
<feature type="compositionally biased region" description="Basic residues" evidence="1">
    <location>
        <begin position="1"/>
        <end position="10"/>
    </location>
</feature>
<protein>
    <submittedName>
        <fullName evidence="2">Uncharacterized protein</fullName>
    </submittedName>
</protein>
<keyword evidence="3" id="KW-1185">Reference proteome</keyword>
<evidence type="ECO:0000313" key="2">
    <source>
        <dbReference type="EMBL" id="KAA8518852.1"/>
    </source>
</evidence>
<proteinExistence type="predicted"/>
<reference evidence="2 3" key="1">
    <citation type="submission" date="2019-09" db="EMBL/GenBank/DDBJ databases">
        <title>A chromosome-level genome assembly of the Chinese tupelo Nyssa sinensis.</title>
        <authorList>
            <person name="Yang X."/>
            <person name="Kang M."/>
            <person name="Yang Y."/>
            <person name="Xiong H."/>
            <person name="Wang M."/>
            <person name="Zhang Z."/>
            <person name="Wang Z."/>
            <person name="Wu H."/>
            <person name="Ma T."/>
            <person name="Liu J."/>
            <person name="Xi Z."/>
        </authorList>
    </citation>
    <scope>NUCLEOTIDE SEQUENCE [LARGE SCALE GENOMIC DNA]</scope>
    <source>
        <strain evidence="2">J267</strain>
        <tissue evidence="2">Leaf</tissue>
    </source>
</reference>
<dbReference type="EMBL" id="CM018050">
    <property type="protein sequence ID" value="KAA8518852.1"/>
    <property type="molecule type" value="Genomic_DNA"/>
</dbReference>
<gene>
    <name evidence="2" type="ORF">F0562_016374</name>
</gene>
<sequence length="71" mass="7769">MERGRLRKSKVTSSTEGNRQIHNQRSAPKLVSDSSSRSSGSGTTKEDLFSFELAQSSSKRVIGTPMKKLLA</sequence>
<feature type="compositionally biased region" description="Polar residues" evidence="1">
    <location>
        <begin position="11"/>
        <end position="26"/>
    </location>
</feature>
<organism evidence="2 3">
    <name type="scientific">Nyssa sinensis</name>
    <dbReference type="NCBI Taxonomy" id="561372"/>
    <lineage>
        <taxon>Eukaryota</taxon>
        <taxon>Viridiplantae</taxon>
        <taxon>Streptophyta</taxon>
        <taxon>Embryophyta</taxon>
        <taxon>Tracheophyta</taxon>
        <taxon>Spermatophyta</taxon>
        <taxon>Magnoliopsida</taxon>
        <taxon>eudicotyledons</taxon>
        <taxon>Gunneridae</taxon>
        <taxon>Pentapetalae</taxon>
        <taxon>asterids</taxon>
        <taxon>Cornales</taxon>
        <taxon>Nyssaceae</taxon>
        <taxon>Nyssa</taxon>
    </lineage>
</organism>
<evidence type="ECO:0000313" key="3">
    <source>
        <dbReference type="Proteomes" id="UP000325577"/>
    </source>
</evidence>
<dbReference type="AlphaFoldDB" id="A0A5J4ZMY0"/>
<feature type="compositionally biased region" description="Low complexity" evidence="1">
    <location>
        <begin position="32"/>
        <end position="42"/>
    </location>
</feature>
<dbReference type="Proteomes" id="UP000325577">
    <property type="component" value="Linkage Group LG7"/>
</dbReference>
<evidence type="ECO:0000256" key="1">
    <source>
        <dbReference type="SAM" id="MobiDB-lite"/>
    </source>
</evidence>
<name>A0A5J4ZMY0_9ASTE</name>